<protein>
    <submittedName>
        <fullName evidence="1">Uncharacterized protein</fullName>
    </submittedName>
</protein>
<sequence>MEWMEIRRDPVLQDLPYKERLYFAAGAKEVWPCSLEGIFSFYIPGRQIIDGFPRKVDLYSSCMQKYGSYPLTALKTSSKCSFIPYKLRFFVSFRLVMKHDPTFA</sequence>
<gene>
    <name evidence="1" type="ORF">BECKDK2373B_GA0170837_100179</name>
</gene>
<dbReference type="AlphaFoldDB" id="A0A450RTF1"/>
<reference evidence="1" key="1">
    <citation type="submission" date="2019-02" db="EMBL/GenBank/DDBJ databases">
        <authorList>
            <person name="Gruber-Vodicka R. H."/>
            <person name="Seah K. B. B."/>
        </authorList>
    </citation>
    <scope>NUCLEOTIDE SEQUENCE</scope>
    <source>
        <strain evidence="1">BECK_DK47</strain>
    </source>
</reference>
<organism evidence="1">
    <name type="scientific">Candidatus Kentrum sp. DK</name>
    <dbReference type="NCBI Taxonomy" id="2126562"/>
    <lineage>
        <taxon>Bacteria</taxon>
        <taxon>Pseudomonadati</taxon>
        <taxon>Pseudomonadota</taxon>
        <taxon>Gammaproteobacteria</taxon>
        <taxon>Candidatus Kentrum</taxon>
    </lineage>
</organism>
<dbReference type="EMBL" id="CAADEX010000001">
    <property type="protein sequence ID" value="VFJ42456.1"/>
    <property type="molecule type" value="Genomic_DNA"/>
</dbReference>
<evidence type="ECO:0000313" key="1">
    <source>
        <dbReference type="EMBL" id="VFJ42456.1"/>
    </source>
</evidence>
<proteinExistence type="predicted"/>
<name>A0A450RTF1_9GAMM</name>
<accession>A0A450RTF1</accession>